<evidence type="ECO:0000259" key="4">
    <source>
        <dbReference type="Pfam" id="PF01755"/>
    </source>
</evidence>
<comment type="caution">
    <text evidence="5">The sequence shown here is derived from an EMBL/GenBank/DDBJ whole genome shotgun (WGS) entry which is preliminary data.</text>
</comment>
<evidence type="ECO:0000256" key="1">
    <source>
        <dbReference type="ARBA" id="ARBA00005068"/>
    </source>
</evidence>
<dbReference type="EMBL" id="JAAGYR010000003">
    <property type="protein sequence ID" value="NEN75092.1"/>
    <property type="molecule type" value="Genomic_DNA"/>
</dbReference>
<gene>
    <name evidence="5" type="ORF">F9B74_01960</name>
</gene>
<comment type="pathway">
    <text evidence="2">Glycan metabolism; lacto-N-neotetraose biosynthesis.</text>
</comment>
<dbReference type="Proteomes" id="UP000477651">
    <property type="component" value="Unassembled WGS sequence"/>
</dbReference>
<evidence type="ECO:0000256" key="2">
    <source>
        <dbReference type="ARBA" id="ARBA00005222"/>
    </source>
</evidence>
<accession>A0A6L9Y3T6</accession>
<proteinExistence type="predicted"/>
<dbReference type="Pfam" id="PF01755">
    <property type="entry name" value="Glyco_transf_25"/>
    <property type="match status" value="1"/>
</dbReference>
<dbReference type="InterPro" id="IPR002654">
    <property type="entry name" value="Glyco_trans_25"/>
</dbReference>
<dbReference type="UniPathway" id="UPA00501"/>
<dbReference type="AlphaFoldDB" id="A0A6L9Y3T6"/>
<dbReference type="RefSeq" id="WP_163763846.1">
    <property type="nucleotide sequence ID" value="NZ_JAAGYR010000003.1"/>
</dbReference>
<dbReference type="UniPathway" id="UPA00820"/>
<keyword evidence="6" id="KW-1185">Reference proteome</keyword>
<evidence type="ECO:0000313" key="6">
    <source>
        <dbReference type="Proteomes" id="UP000477651"/>
    </source>
</evidence>
<reference evidence="5 6" key="1">
    <citation type="submission" date="2020-02" db="EMBL/GenBank/DDBJ databases">
        <title>Pelistega sp. NLN82 were isolated from wild rodents of the Hainan Island.</title>
        <authorList>
            <person name="Niu N."/>
            <person name="Zhou J."/>
        </authorList>
    </citation>
    <scope>NUCLEOTIDE SEQUENCE [LARGE SCALE GENOMIC DNA]</scope>
    <source>
        <strain evidence="5 6">NLN82</strain>
    </source>
</reference>
<dbReference type="GO" id="GO:0009103">
    <property type="term" value="P:lipopolysaccharide biosynthetic process"/>
    <property type="evidence" value="ECO:0007669"/>
    <property type="project" value="UniProtKB-KW"/>
</dbReference>
<evidence type="ECO:0000313" key="5">
    <source>
        <dbReference type="EMBL" id="NEN75092.1"/>
    </source>
</evidence>
<keyword evidence="3" id="KW-0448">Lipopolysaccharide biosynthesis</keyword>
<organism evidence="5 6">
    <name type="scientific">Pelistega ratti</name>
    <dbReference type="NCBI Taxonomy" id="2652177"/>
    <lineage>
        <taxon>Bacteria</taxon>
        <taxon>Pseudomonadati</taxon>
        <taxon>Pseudomonadota</taxon>
        <taxon>Betaproteobacteria</taxon>
        <taxon>Burkholderiales</taxon>
        <taxon>Alcaligenaceae</taxon>
        <taxon>Pelistega</taxon>
    </lineage>
</organism>
<evidence type="ECO:0000256" key="3">
    <source>
        <dbReference type="ARBA" id="ARBA00022985"/>
    </source>
</evidence>
<feature type="domain" description="Glycosyl transferase family 25" evidence="4">
    <location>
        <begin position="64"/>
        <end position="164"/>
    </location>
</feature>
<comment type="pathway">
    <text evidence="1">Bacterial outer membrane biogenesis; lipooligosaccharide biosynthesis.</text>
</comment>
<sequence>MLKEKIYLFHSLRKPHIHTYIHTYIRKSYSLTNNLTWITSFPASSFTQDNQTPYNLLHTSPKASEKSCFWKHYDAFKKIAKQNKIGLVLEDDSIFSDTLFIECENLIKNFSDDCFLINIEYSSDDVPLYYIFYKMVKMKGTKRTGGHIVSPKAAQKFIDFIDSYLDNHHQFWQPIDAFITEFHEKLTDNGVNIYWSVKPLIFQGSKTGRFASKLSSHNATDYYKFYEFFQKYITSFINKLRACFRSKLRKRVIYPVK</sequence>
<name>A0A6L9Y3T6_9BURK</name>
<protein>
    <recommendedName>
        <fullName evidence="4">Glycosyl transferase family 25 domain-containing protein</fullName>
    </recommendedName>
</protein>